<dbReference type="InterPro" id="IPR012338">
    <property type="entry name" value="Beta-lactam/transpept-like"/>
</dbReference>
<comment type="catalytic activity">
    <reaction evidence="12">
        <text>Preferential cleavage: (Ac)2-L-Lys-D-Ala-|-D-Ala. Also transpeptidation of peptidyl-alanyl moieties that are N-acyl substituents of D-alanine.</text>
        <dbReference type="EC" id="3.4.16.4"/>
    </reaction>
</comment>
<evidence type="ECO:0000256" key="12">
    <source>
        <dbReference type="ARBA" id="ARBA00034000"/>
    </source>
</evidence>
<comment type="function">
    <text evidence="1">Removes C-terminal D-alanyl residues from sugar-peptide cell wall precursors.</text>
</comment>
<dbReference type="RefSeq" id="WP_308448729.1">
    <property type="nucleotide sequence ID" value="NZ_JAJEQC010000003.1"/>
</dbReference>
<name>A0AAE3AL17_9FIRM</name>
<evidence type="ECO:0000256" key="6">
    <source>
        <dbReference type="ARBA" id="ARBA00022670"/>
    </source>
</evidence>
<evidence type="ECO:0000256" key="7">
    <source>
        <dbReference type="ARBA" id="ARBA00022729"/>
    </source>
</evidence>
<dbReference type="InterPro" id="IPR001967">
    <property type="entry name" value="Peptidase_S11_N"/>
</dbReference>
<evidence type="ECO:0000256" key="1">
    <source>
        <dbReference type="ARBA" id="ARBA00003217"/>
    </source>
</evidence>
<evidence type="ECO:0000313" key="20">
    <source>
        <dbReference type="Proteomes" id="UP001199424"/>
    </source>
</evidence>
<feature type="signal peptide" evidence="16">
    <location>
        <begin position="1"/>
        <end position="22"/>
    </location>
</feature>
<dbReference type="SUPFAM" id="SSF56601">
    <property type="entry name" value="beta-lactamase/transpeptidase-like"/>
    <property type="match status" value="1"/>
</dbReference>
<dbReference type="InterPro" id="IPR015956">
    <property type="entry name" value="Peniciliin-bd_prot_C_sf"/>
</dbReference>
<reference evidence="19" key="1">
    <citation type="submission" date="2021-10" db="EMBL/GenBank/DDBJ databases">
        <title>Anaerobic single-cell dispensing facilitates the cultivation of human gut bacteria.</title>
        <authorList>
            <person name="Afrizal A."/>
        </authorList>
    </citation>
    <scope>NUCLEOTIDE SEQUENCE</scope>
    <source>
        <strain evidence="19">CLA-AA-H250</strain>
    </source>
</reference>
<evidence type="ECO:0000313" key="19">
    <source>
        <dbReference type="EMBL" id="MCC2136179.1"/>
    </source>
</evidence>
<dbReference type="PANTHER" id="PTHR21581:SF33">
    <property type="entry name" value="D-ALANYL-D-ALANINE CARBOXYPEPTIDASE DACB"/>
    <property type="match status" value="1"/>
</dbReference>
<dbReference type="PANTHER" id="PTHR21581">
    <property type="entry name" value="D-ALANYL-D-ALANINE CARBOXYPEPTIDASE"/>
    <property type="match status" value="1"/>
</dbReference>
<dbReference type="AlphaFoldDB" id="A0AAE3AL17"/>
<dbReference type="Gene3D" id="3.40.710.10">
    <property type="entry name" value="DD-peptidase/beta-lactamase superfamily"/>
    <property type="match status" value="1"/>
</dbReference>
<dbReference type="InterPro" id="IPR018044">
    <property type="entry name" value="Peptidase_S11"/>
</dbReference>
<keyword evidence="7 16" id="KW-0732">Signal</keyword>
<evidence type="ECO:0000256" key="15">
    <source>
        <dbReference type="RuleBase" id="RU004016"/>
    </source>
</evidence>
<feature type="domain" description="Peptidase S11 D-alanyl-D-alanine carboxypeptidase A N-terminal" evidence="17">
    <location>
        <begin position="24"/>
        <end position="251"/>
    </location>
</feature>
<gene>
    <name evidence="19" type="ORF">LKD31_04005</name>
</gene>
<feature type="chain" id="PRO_5042293124" description="serine-type D-Ala-D-Ala carboxypeptidase" evidence="16">
    <location>
        <begin position="23"/>
        <end position="378"/>
    </location>
</feature>
<dbReference type="InterPro" id="IPR012907">
    <property type="entry name" value="Peptidase_S11_C"/>
</dbReference>
<keyword evidence="10" id="KW-0573">Peptidoglycan synthesis</keyword>
<evidence type="ECO:0000256" key="14">
    <source>
        <dbReference type="PIRSR" id="PIRSR618044-2"/>
    </source>
</evidence>
<keyword evidence="8" id="KW-0378">Hydrolase</keyword>
<evidence type="ECO:0000256" key="16">
    <source>
        <dbReference type="SAM" id="SignalP"/>
    </source>
</evidence>
<dbReference type="Pfam" id="PF00768">
    <property type="entry name" value="Peptidase_S11"/>
    <property type="match status" value="1"/>
</dbReference>
<dbReference type="PRINTS" id="PR00725">
    <property type="entry name" value="DADACBPTASE1"/>
</dbReference>
<evidence type="ECO:0000256" key="9">
    <source>
        <dbReference type="ARBA" id="ARBA00022960"/>
    </source>
</evidence>
<feature type="active site" evidence="13">
    <location>
        <position position="114"/>
    </location>
</feature>
<evidence type="ECO:0000256" key="2">
    <source>
        <dbReference type="ARBA" id="ARBA00004752"/>
    </source>
</evidence>
<dbReference type="GO" id="GO:0009002">
    <property type="term" value="F:serine-type D-Ala-D-Ala carboxypeptidase activity"/>
    <property type="evidence" value="ECO:0007669"/>
    <property type="project" value="UniProtKB-EC"/>
</dbReference>
<comment type="pathway">
    <text evidence="2">Cell wall biogenesis; peptidoglycan biosynthesis.</text>
</comment>
<comment type="similarity">
    <text evidence="3 15">Belongs to the peptidase S11 family.</text>
</comment>
<keyword evidence="20" id="KW-1185">Reference proteome</keyword>
<feature type="active site" description="Acyl-ester intermediate" evidence="13">
    <location>
        <position position="59"/>
    </location>
</feature>
<evidence type="ECO:0000256" key="8">
    <source>
        <dbReference type="ARBA" id="ARBA00022801"/>
    </source>
</evidence>
<evidence type="ECO:0000256" key="5">
    <source>
        <dbReference type="ARBA" id="ARBA00022645"/>
    </source>
</evidence>
<keyword evidence="6" id="KW-0645">Protease</keyword>
<dbReference type="GO" id="GO:0009252">
    <property type="term" value="P:peptidoglycan biosynthetic process"/>
    <property type="evidence" value="ECO:0007669"/>
    <property type="project" value="UniProtKB-KW"/>
</dbReference>
<evidence type="ECO:0000256" key="11">
    <source>
        <dbReference type="ARBA" id="ARBA00023316"/>
    </source>
</evidence>
<feature type="binding site" evidence="14">
    <location>
        <position position="221"/>
    </location>
    <ligand>
        <name>substrate</name>
    </ligand>
</feature>
<dbReference type="EC" id="3.4.16.4" evidence="4"/>
<feature type="active site" description="Proton acceptor" evidence="13">
    <location>
        <position position="62"/>
    </location>
</feature>
<protein>
    <recommendedName>
        <fullName evidence="4">serine-type D-Ala-D-Ala carboxypeptidase</fullName>
        <ecNumber evidence="4">3.4.16.4</ecNumber>
    </recommendedName>
</protein>
<dbReference type="Gene3D" id="2.60.410.10">
    <property type="entry name" value="D-Ala-D-Ala carboxypeptidase, C-terminal domain"/>
    <property type="match status" value="1"/>
</dbReference>
<keyword evidence="11" id="KW-0961">Cell wall biogenesis/degradation</keyword>
<proteinExistence type="inferred from homology"/>
<dbReference type="GO" id="GO:0071555">
    <property type="term" value="P:cell wall organization"/>
    <property type="evidence" value="ECO:0007669"/>
    <property type="project" value="UniProtKB-KW"/>
</dbReference>
<evidence type="ECO:0000256" key="13">
    <source>
        <dbReference type="PIRSR" id="PIRSR618044-1"/>
    </source>
</evidence>
<dbReference type="GO" id="GO:0006508">
    <property type="term" value="P:proteolysis"/>
    <property type="evidence" value="ECO:0007669"/>
    <property type="project" value="UniProtKB-KW"/>
</dbReference>
<evidence type="ECO:0000256" key="3">
    <source>
        <dbReference type="ARBA" id="ARBA00007164"/>
    </source>
</evidence>
<feature type="domain" description="Peptidase S11 D-Ala-D-Ala carboxypeptidase A C-terminal" evidence="18">
    <location>
        <begin position="275"/>
        <end position="352"/>
    </location>
</feature>
<comment type="caution">
    <text evidence="19">The sequence shown here is derived from an EMBL/GenBank/DDBJ whole genome shotgun (WGS) entry which is preliminary data.</text>
</comment>
<dbReference type="InterPro" id="IPR037167">
    <property type="entry name" value="Peptidase_S11_C_sf"/>
</dbReference>
<evidence type="ECO:0000259" key="18">
    <source>
        <dbReference type="Pfam" id="PF07943"/>
    </source>
</evidence>
<organism evidence="19 20">
    <name type="scientific">Hominenteromicrobium mulieris</name>
    <dbReference type="NCBI Taxonomy" id="2885357"/>
    <lineage>
        <taxon>Bacteria</taxon>
        <taxon>Bacillati</taxon>
        <taxon>Bacillota</taxon>
        <taxon>Clostridia</taxon>
        <taxon>Eubacteriales</taxon>
        <taxon>Oscillospiraceae</taxon>
        <taxon>Hominenteromicrobium</taxon>
    </lineage>
</organism>
<evidence type="ECO:0000259" key="17">
    <source>
        <dbReference type="Pfam" id="PF00768"/>
    </source>
</evidence>
<sequence length="378" mass="41013">MRKILCVLLAVVFVWGSLPVSAETAESVSVSAYAAVLYEPVSGTVLFEKNSREVLPVASTTKIMTALLAFESEHRGDPVTITPEMISVEGSSMGLRAGEVLALGDIARGMMMASGNDGANAIALYLSDSAEAFSEKMNARAAELHMMQTHFVTPSGLDAEGHGSTAYDMALLAAEAMQNEEFAAAVGQTTLSVPFISPEKTVRYENHNRLLKLYPDCTGIKTGFTKKAGRCLVSSAERDGARLICVTLNAPDDWNDHMNLYDYGFAQLAERTYTADFQPVSLPAVGGEKECISLTLQTQESAVLPKDVTVTAGCILPRFVYAPVEKGDVIGCVRYSVNGKVLKETPLVSSEDCALQKDERTWFQKWFARFLRSTSFIN</sequence>
<accession>A0AAE3AL17</accession>
<dbReference type="SUPFAM" id="SSF69189">
    <property type="entry name" value="Penicillin-binding protein associated domain"/>
    <property type="match status" value="1"/>
</dbReference>
<dbReference type="GO" id="GO:0008360">
    <property type="term" value="P:regulation of cell shape"/>
    <property type="evidence" value="ECO:0007669"/>
    <property type="project" value="UniProtKB-KW"/>
</dbReference>
<dbReference type="EMBL" id="JAJEQC010000003">
    <property type="protein sequence ID" value="MCC2136179.1"/>
    <property type="molecule type" value="Genomic_DNA"/>
</dbReference>
<evidence type="ECO:0000256" key="4">
    <source>
        <dbReference type="ARBA" id="ARBA00012448"/>
    </source>
</evidence>
<keyword evidence="9" id="KW-0133">Cell shape</keyword>
<evidence type="ECO:0000256" key="10">
    <source>
        <dbReference type="ARBA" id="ARBA00022984"/>
    </source>
</evidence>
<keyword evidence="5 19" id="KW-0121">Carboxypeptidase</keyword>
<dbReference type="Pfam" id="PF07943">
    <property type="entry name" value="PBP5_C"/>
    <property type="match status" value="1"/>
</dbReference>
<dbReference type="Proteomes" id="UP001199424">
    <property type="component" value="Unassembled WGS sequence"/>
</dbReference>